<evidence type="ECO:0000313" key="1">
    <source>
        <dbReference type="EMBL" id="KAI0523522.1"/>
    </source>
</evidence>
<comment type="caution">
    <text evidence="1">The sequence shown here is derived from an EMBL/GenBank/DDBJ whole genome shotgun (WGS) entry which is preliminary data.</text>
</comment>
<gene>
    <name evidence="1" type="ORF">KFK09_005917</name>
</gene>
<organism evidence="1 2">
    <name type="scientific">Dendrobium nobile</name>
    <name type="common">Orchid</name>
    <dbReference type="NCBI Taxonomy" id="94219"/>
    <lineage>
        <taxon>Eukaryota</taxon>
        <taxon>Viridiplantae</taxon>
        <taxon>Streptophyta</taxon>
        <taxon>Embryophyta</taxon>
        <taxon>Tracheophyta</taxon>
        <taxon>Spermatophyta</taxon>
        <taxon>Magnoliopsida</taxon>
        <taxon>Liliopsida</taxon>
        <taxon>Asparagales</taxon>
        <taxon>Orchidaceae</taxon>
        <taxon>Epidendroideae</taxon>
        <taxon>Malaxideae</taxon>
        <taxon>Dendrobiinae</taxon>
        <taxon>Dendrobium</taxon>
    </lineage>
</organism>
<evidence type="ECO:0000313" key="2">
    <source>
        <dbReference type="Proteomes" id="UP000829196"/>
    </source>
</evidence>
<dbReference type="AlphaFoldDB" id="A0A8T3BZL6"/>
<name>A0A8T3BZL6_DENNO</name>
<keyword evidence="2" id="KW-1185">Reference proteome</keyword>
<dbReference type="Proteomes" id="UP000829196">
    <property type="component" value="Unassembled WGS sequence"/>
</dbReference>
<protein>
    <submittedName>
        <fullName evidence="1">Uncharacterized protein</fullName>
    </submittedName>
</protein>
<dbReference type="EMBL" id="JAGYWB010000005">
    <property type="protein sequence ID" value="KAI0523522.1"/>
    <property type="molecule type" value="Genomic_DNA"/>
</dbReference>
<sequence length="134" mass="15104">MLLNEVHKLCTFAAAPELLFGGCNVYKAAFSGATVQYFTTFDSFAFARCLYLSLVQFCKVTAFCLAKIFNSSAMFGMKNKLYCSSVLVEMNAHSLFSFGLLYHDNHCCMIYYFVRSVDGVRRPIKIRHITSLVG</sequence>
<accession>A0A8T3BZL6</accession>
<reference evidence="1" key="1">
    <citation type="journal article" date="2022" name="Front. Genet.">
        <title>Chromosome-Scale Assembly of the Dendrobium nobile Genome Provides Insights Into the Molecular Mechanism of the Biosynthesis of the Medicinal Active Ingredient of Dendrobium.</title>
        <authorList>
            <person name="Xu Q."/>
            <person name="Niu S.-C."/>
            <person name="Li K.-L."/>
            <person name="Zheng P.-J."/>
            <person name="Zhang X.-J."/>
            <person name="Jia Y."/>
            <person name="Liu Y."/>
            <person name="Niu Y.-X."/>
            <person name="Yu L.-H."/>
            <person name="Chen D.-F."/>
            <person name="Zhang G.-Q."/>
        </authorList>
    </citation>
    <scope>NUCLEOTIDE SEQUENCE</scope>
    <source>
        <tissue evidence="1">Leaf</tissue>
    </source>
</reference>
<proteinExistence type="predicted"/>